<feature type="region of interest" description="Disordered" evidence="1">
    <location>
        <begin position="625"/>
        <end position="644"/>
    </location>
</feature>
<proteinExistence type="predicted"/>
<accession>A0A9P9KUF2</accession>
<dbReference type="InterPro" id="IPR018306">
    <property type="entry name" value="Phage_T5_Orf172_DNA-bd"/>
</dbReference>
<gene>
    <name evidence="3" type="ORF">B0J15DRAFT_533888</name>
</gene>
<name>A0A9P9KUF2_FUSSL</name>
<dbReference type="OrthoDB" id="3511049at2759"/>
<dbReference type="PANTHER" id="PTHR28094">
    <property type="entry name" value="MEIOTICALLY UP-REGULATED GENE 113 PROTEIN"/>
    <property type="match status" value="1"/>
</dbReference>
<evidence type="ECO:0000313" key="3">
    <source>
        <dbReference type="EMBL" id="KAH7268580.1"/>
    </source>
</evidence>
<dbReference type="Pfam" id="PF10544">
    <property type="entry name" value="T5orf172"/>
    <property type="match status" value="1"/>
</dbReference>
<dbReference type="Proteomes" id="UP000736672">
    <property type="component" value="Unassembled WGS sequence"/>
</dbReference>
<reference evidence="3" key="1">
    <citation type="journal article" date="2021" name="Nat. Commun.">
        <title>Genetic determinants of endophytism in the Arabidopsis root mycobiome.</title>
        <authorList>
            <person name="Mesny F."/>
            <person name="Miyauchi S."/>
            <person name="Thiergart T."/>
            <person name="Pickel B."/>
            <person name="Atanasova L."/>
            <person name="Karlsson M."/>
            <person name="Huettel B."/>
            <person name="Barry K.W."/>
            <person name="Haridas S."/>
            <person name="Chen C."/>
            <person name="Bauer D."/>
            <person name="Andreopoulos W."/>
            <person name="Pangilinan J."/>
            <person name="LaButti K."/>
            <person name="Riley R."/>
            <person name="Lipzen A."/>
            <person name="Clum A."/>
            <person name="Drula E."/>
            <person name="Henrissat B."/>
            <person name="Kohler A."/>
            <person name="Grigoriev I.V."/>
            <person name="Martin F.M."/>
            <person name="Hacquard S."/>
        </authorList>
    </citation>
    <scope>NUCLEOTIDE SEQUENCE</scope>
    <source>
        <strain evidence="3">FSSC 5 MPI-SDFR-AT-0091</strain>
    </source>
</reference>
<evidence type="ECO:0000313" key="4">
    <source>
        <dbReference type="Proteomes" id="UP000736672"/>
    </source>
</evidence>
<dbReference type="AlphaFoldDB" id="A0A9P9KUF2"/>
<dbReference type="InterPro" id="IPR053006">
    <property type="entry name" value="Meiosis_regulatory"/>
</dbReference>
<feature type="region of interest" description="Disordered" evidence="1">
    <location>
        <begin position="514"/>
        <end position="571"/>
    </location>
</feature>
<feature type="compositionally biased region" description="Polar residues" evidence="1">
    <location>
        <begin position="534"/>
        <end position="562"/>
    </location>
</feature>
<dbReference type="EMBL" id="JAGTJS010000005">
    <property type="protein sequence ID" value="KAH7268580.1"/>
    <property type="molecule type" value="Genomic_DNA"/>
</dbReference>
<comment type="caution">
    <text evidence="3">The sequence shown here is derived from an EMBL/GenBank/DDBJ whole genome shotgun (WGS) entry which is preliminary data.</text>
</comment>
<feature type="domain" description="Bacteriophage T5 Orf172 DNA-binding" evidence="2">
    <location>
        <begin position="195"/>
        <end position="281"/>
    </location>
</feature>
<organism evidence="3 4">
    <name type="scientific">Fusarium solani</name>
    <name type="common">Filamentous fungus</name>
    <dbReference type="NCBI Taxonomy" id="169388"/>
    <lineage>
        <taxon>Eukaryota</taxon>
        <taxon>Fungi</taxon>
        <taxon>Dikarya</taxon>
        <taxon>Ascomycota</taxon>
        <taxon>Pezizomycotina</taxon>
        <taxon>Sordariomycetes</taxon>
        <taxon>Hypocreomycetidae</taxon>
        <taxon>Hypocreales</taxon>
        <taxon>Nectriaceae</taxon>
        <taxon>Fusarium</taxon>
        <taxon>Fusarium solani species complex</taxon>
    </lineage>
</organism>
<dbReference type="SMART" id="SM00974">
    <property type="entry name" value="T5orf172"/>
    <property type="match status" value="1"/>
</dbReference>
<sequence>MDSLDGLPTQQISFGAYPTVLTIRLHHTKTSFAATFKRKMSPDRTQKMGCSCSRLSRLWIGSDRLEDPSSRKHLLPETPHKTTVLTFIFQSEANAQEATGICSSAQKSSDSEPFRSRMLKMLTALAAVCEAEHLSGQSKTRPTLRSLLRPFRTGNLDRKSVSEEVRAKMLSPLTPSALQGQGLGYIYILRSQMDLSTVSVLKIGFSKYHPEHRAHELASCIPVTEVVAHTPLLPHAMRVEALIHAELTAKRKVLACGQCGQDHREWFEISHAESREVVIRWSKWILGQPYLEGNLSDEWRAYLREQDFSTADPETTISRQWMEILNNFPRTVADVSQQTQLATYVNTCYFEDVGHRALGLKNGQGASIREAFQRGTDGGPLDINDFMMAPADFDSFSSKFPAVFDVGTGADCDQESLDAREAQLFKEMERLRNLQTGSKSVGDPVLGKTESPMGDATLLPVVSLEAVRQMDAPARSWFGYTPTHEGFQLLQEAYQRGEWIGNCPQFKLPKAFRKANKSKLSGGSDAKMKEGHHSSSMQLPHGQNQPNKDGRPQKSTGDTPNGSRRDTVRFVRSKDSDTWEFSSVLDDDFIKRTKEVMEVMKTPLGRALVEKEAQRTFRHFGLNFSGRYDTGTPSDSSDSDPDEMDIDQMEIDELEEAMPGARTSATEWLGEESLGLNISKGQAKRWLDLF</sequence>
<evidence type="ECO:0000259" key="2">
    <source>
        <dbReference type="SMART" id="SM00974"/>
    </source>
</evidence>
<keyword evidence="4" id="KW-1185">Reference proteome</keyword>
<protein>
    <submittedName>
        <fullName evidence="3">T5orf172 domain-containing protein</fullName>
    </submittedName>
</protein>
<dbReference type="PANTHER" id="PTHR28094:SF1">
    <property type="entry name" value="MEIOTICALLY UP-REGULATED GENE 113 PROTEIN"/>
    <property type="match status" value="1"/>
</dbReference>
<evidence type="ECO:0000256" key="1">
    <source>
        <dbReference type="SAM" id="MobiDB-lite"/>
    </source>
</evidence>